<evidence type="ECO:0000313" key="6">
    <source>
        <dbReference type="Proteomes" id="UP000187321"/>
    </source>
</evidence>
<accession>A0A1N7AH46</accession>
<evidence type="ECO:0000259" key="2">
    <source>
        <dbReference type="Pfam" id="PF24351"/>
    </source>
</evidence>
<dbReference type="STRING" id="588898.BB347_15960"/>
<dbReference type="EMBL" id="FTNP01000001">
    <property type="protein sequence ID" value="SIR38405.1"/>
    <property type="molecule type" value="Genomic_DNA"/>
</dbReference>
<proteinExistence type="predicted"/>
<organism evidence="4 5">
    <name type="scientific">Natronorubrum daqingense</name>
    <dbReference type="NCBI Taxonomy" id="588898"/>
    <lineage>
        <taxon>Archaea</taxon>
        <taxon>Methanobacteriati</taxon>
        <taxon>Methanobacteriota</taxon>
        <taxon>Stenosarchaea group</taxon>
        <taxon>Halobacteria</taxon>
        <taxon>Halobacteriales</taxon>
        <taxon>Natrialbaceae</taxon>
        <taxon>Natronorubrum</taxon>
    </lineage>
</organism>
<dbReference type="OrthoDB" id="186853at2157"/>
<evidence type="ECO:0000256" key="1">
    <source>
        <dbReference type="SAM" id="MobiDB-lite"/>
    </source>
</evidence>
<dbReference type="GeneID" id="30957469"/>
<dbReference type="Pfam" id="PF24351">
    <property type="entry name" value="DUF7511"/>
    <property type="match status" value="1"/>
</dbReference>
<reference evidence="4 5" key="2">
    <citation type="submission" date="2017-01" db="EMBL/GenBank/DDBJ databases">
        <authorList>
            <person name="Mah S.A."/>
            <person name="Swanson W.J."/>
            <person name="Moy G.W."/>
            <person name="Vacquier V.D."/>
        </authorList>
    </citation>
    <scope>NUCLEOTIDE SEQUENCE [LARGE SCALE GENOMIC DNA]</scope>
    <source>
        <strain evidence="4 5">CGMCC 1.8909</strain>
    </source>
</reference>
<reference evidence="3 6" key="1">
    <citation type="submission" date="2017-01" db="EMBL/GenBank/DDBJ databases">
        <title>Complete genome sequence of Haloterrigena daqingensis type strain (JX313T).</title>
        <authorList>
            <person name="Shuang W."/>
        </authorList>
    </citation>
    <scope>NUCLEOTIDE SEQUENCE [LARGE SCALE GENOMIC DNA]</scope>
    <source>
        <strain evidence="3 6">JX313</strain>
    </source>
</reference>
<dbReference type="KEGG" id="hda:BB347_15960"/>
<gene>
    <name evidence="3" type="ORF">BB347_15960</name>
    <name evidence="4" type="ORF">SAMN05421809_1168</name>
</gene>
<evidence type="ECO:0000313" key="4">
    <source>
        <dbReference type="EMBL" id="SIR38405.1"/>
    </source>
</evidence>
<dbReference type="AlphaFoldDB" id="A0A1N7AH46"/>
<dbReference type="EMBL" id="CP019327">
    <property type="protein sequence ID" value="APX97983.1"/>
    <property type="molecule type" value="Genomic_DNA"/>
</dbReference>
<evidence type="ECO:0000313" key="3">
    <source>
        <dbReference type="EMBL" id="APX97983.1"/>
    </source>
</evidence>
<feature type="region of interest" description="Disordered" evidence="1">
    <location>
        <begin position="1"/>
        <end position="25"/>
    </location>
</feature>
<sequence length="75" mass="8649">MSQTPHEDDETTDQQHVSDLTDTPEREVDLECLVVQYRNLADRCTITPSECSAEAKLTHWLSADRTAFVDLEERR</sequence>
<dbReference type="Proteomes" id="UP000185687">
    <property type="component" value="Unassembled WGS sequence"/>
</dbReference>
<protein>
    <recommendedName>
        <fullName evidence="2">DUF7511 domain-containing protein</fullName>
    </recommendedName>
</protein>
<dbReference type="InterPro" id="IPR055933">
    <property type="entry name" value="DUF7511"/>
</dbReference>
<keyword evidence="5" id="KW-1185">Reference proteome</keyword>
<dbReference type="RefSeq" id="WP_076579928.1">
    <property type="nucleotide sequence ID" value="NZ_CP019327.1"/>
</dbReference>
<dbReference type="Proteomes" id="UP000187321">
    <property type="component" value="Chromosome"/>
</dbReference>
<feature type="domain" description="DUF7511" evidence="2">
    <location>
        <begin position="29"/>
        <end position="75"/>
    </location>
</feature>
<name>A0A1N7AH46_9EURY</name>
<evidence type="ECO:0000313" key="5">
    <source>
        <dbReference type="Proteomes" id="UP000185687"/>
    </source>
</evidence>